<dbReference type="InterPro" id="IPR050386">
    <property type="entry name" value="Glycosyl_hydrolase_5"/>
</dbReference>
<dbReference type="OrthoDB" id="62120at2759"/>
<evidence type="ECO:0000313" key="14">
    <source>
        <dbReference type="EMBL" id="OBA20709.1"/>
    </source>
</evidence>
<protein>
    <recommendedName>
        <fullName evidence="11">Glucan 1,3-beta-glucosidase</fullName>
        <ecNumber evidence="9">3.2.1.58</ecNumber>
    </recommendedName>
    <alternativeName>
        <fullName evidence="10">Exo-1,3-beta-glucanase</fullName>
    </alternativeName>
</protein>
<keyword evidence="7" id="KW-0961">Cell wall biogenesis/degradation</keyword>
<evidence type="ECO:0000256" key="5">
    <source>
        <dbReference type="ARBA" id="ARBA00022801"/>
    </source>
</evidence>
<evidence type="ECO:0000256" key="8">
    <source>
        <dbReference type="ARBA" id="ARBA00036824"/>
    </source>
</evidence>
<dbReference type="InterPro" id="IPR001547">
    <property type="entry name" value="Glyco_hydro_5"/>
</dbReference>
<sequence>MRLAYSLLSLTTVLGVNLGGWFVLEPYMTPSFFEPYNDEIVDEYHLTQKLGQKDAQKLLEKHWKSWYTEKDFREIAAAGLNTVRIPIGYWAFVLLQDDPYVTGQQKYLDKAIDWARKHNLKIWIDLHGAPGSQNGFDNSGLRDQIEYQTDGNIKATLTALQSIFNKYGDEKYLDVISGIEMLNEPFGPLSDMNQLKNFYGWANANARSVTKNTLVFHDAFQSFNYWDDFFTTDAYSNVIVDHHHYQVFSQLELEMTIDEHILVACGWGTSALTESVTNVCGEFSAALTDCAPWLNGVGRGARWSGDYDSSSLSNLCTAYTHLSDWTAEHTENVRKYIEAQLDAFELTGGWIFWNWKTEDAIDWDMARLIAAGVFPQPLSDRKYPNQCGF</sequence>
<evidence type="ECO:0000256" key="3">
    <source>
        <dbReference type="ARBA" id="ARBA00022525"/>
    </source>
</evidence>
<dbReference type="GO" id="GO:0009986">
    <property type="term" value="C:cell surface"/>
    <property type="evidence" value="ECO:0007669"/>
    <property type="project" value="TreeGrafter"/>
</dbReference>
<name>A0A1A0H9B4_9ASCO</name>
<keyword evidence="5 12" id="KW-0378">Hydrolase</keyword>
<evidence type="ECO:0000256" key="7">
    <source>
        <dbReference type="ARBA" id="ARBA00023316"/>
    </source>
</evidence>
<dbReference type="RefSeq" id="XP_018711231.1">
    <property type="nucleotide sequence ID" value="XM_018858981.1"/>
</dbReference>
<evidence type="ECO:0000256" key="12">
    <source>
        <dbReference type="RuleBase" id="RU361153"/>
    </source>
</evidence>
<dbReference type="EC" id="3.2.1.58" evidence="9"/>
<evidence type="ECO:0000256" key="9">
    <source>
        <dbReference type="ARBA" id="ARBA00038929"/>
    </source>
</evidence>
<gene>
    <name evidence="14" type="ORF">METBIDRAFT_78997</name>
</gene>
<keyword evidence="6 12" id="KW-0326">Glycosidase</keyword>
<dbReference type="EMBL" id="LXTC01000004">
    <property type="protein sequence ID" value="OBA20709.1"/>
    <property type="molecule type" value="Genomic_DNA"/>
</dbReference>
<evidence type="ECO:0000256" key="4">
    <source>
        <dbReference type="ARBA" id="ARBA00022729"/>
    </source>
</evidence>
<evidence type="ECO:0000256" key="2">
    <source>
        <dbReference type="ARBA" id="ARBA00005641"/>
    </source>
</evidence>
<evidence type="ECO:0000256" key="11">
    <source>
        <dbReference type="ARBA" id="ARBA00073255"/>
    </source>
</evidence>
<comment type="subcellular location">
    <subcellularLocation>
        <location evidence="1">Secreted</location>
    </subcellularLocation>
</comment>
<comment type="caution">
    <text evidence="14">The sequence shown here is derived from an EMBL/GenBank/DDBJ whole genome shotgun (WGS) entry which is preliminary data.</text>
</comment>
<feature type="domain" description="Glycoside hydrolase family 5" evidence="13">
    <location>
        <begin position="59"/>
        <end position="250"/>
    </location>
</feature>
<evidence type="ECO:0000256" key="1">
    <source>
        <dbReference type="ARBA" id="ARBA00004613"/>
    </source>
</evidence>
<evidence type="ECO:0000313" key="15">
    <source>
        <dbReference type="Proteomes" id="UP000092555"/>
    </source>
</evidence>
<proteinExistence type="inferred from homology"/>
<dbReference type="STRING" id="869754.A0A1A0H9B4"/>
<dbReference type="PANTHER" id="PTHR31297">
    <property type="entry name" value="GLUCAN ENDO-1,6-BETA-GLUCOSIDASE B"/>
    <property type="match status" value="1"/>
</dbReference>
<evidence type="ECO:0000256" key="6">
    <source>
        <dbReference type="ARBA" id="ARBA00023295"/>
    </source>
</evidence>
<dbReference type="InterPro" id="IPR017853">
    <property type="entry name" value="GH"/>
</dbReference>
<evidence type="ECO:0000256" key="10">
    <source>
        <dbReference type="ARBA" id="ARBA00041761"/>
    </source>
</evidence>
<dbReference type="GO" id="GO:0005576">
    <property type="term" value="C:extracellular region"/>
    <property type="evidence" value="ECO:0007669"/>
    <property type="project" value="UniProtKB-SubCell"/>
</dbReference>
<keyword evidence="4" id="KW-0732">Signal</keyword>
<dbReference type="Pfam" id="PF00150">
    <property type="entry name" value="Cellulase"/>
    <property type="match status" value="1"/>
</dbReference>
<dbReference type="Proteomes" id="UP000092555">
    <property type="component" value="Unassembled WGS sequence"/>
</dbReference>
<comment type="similarity">
    <text evidence="2 12">Belongs to the glycosyl hydrolase 5 (cellulase A) family.</text>
</comment>
<dbReference type="GeneID" id="30031957"/>
<evidence type="ECO:0000259" key="13">
    <source>
        <dbReference type="Pfam" id="PF00150"/>
    </source>
</evidence>
<dbReference type="GO" id="GO:0004338">
    <property type="term" value="F:glucan exo-1,3-beta-glucosidase activity"/>
    <property type="evidence" value="ECO:0007669"/>
    <property type="project" value="UniProtKB-EC"/>
</dbReference>
<dbReference type="PANTHER" id="PTHR31297:SF1">
    <property type="entry name" value="GLUCAN 1,3-BETA-GLUCOSIDASE I_II-RELATED"/>
    <property type="match status" value="1"/>
</dbReference>
<dbReference type="FunFam" id="3.20.20.80:FF:000033">
    <property type="entry name" value="Glucan 1,3-beta-glucosidase A"/>
    <property type="match status" value="1"/>
</dbReference>
<keyword evidence="15" id="KW-1185">Reference proteome</keyword>
<dbReference type="GO" id="GO:0071555">
    <property type="term" value="P:cell wall organization"/>
    <property type="evidence" value="ECO:0007669"/>
    <property type="project" value="UniProtKB-KW"/>
</dbReference>
<dbReference type="AlphaFoldDB" id="A0A1A0H9B4"/>
<reference evidence="14 15" key="1">
    <citation type="submission" date="2016-05" db="EMBL/GenBank/DDBJ databases">
        <title>Comparative genomics of biotechnologically important yeasts.</title>
        <authorList>
            <consortium name="DOE Joint Genome Institute"/>
            <person name="Riley R."/>
            <person name="Haridas S."/>
            <person name="Wolfe K.H."/>
            <person name="Lopes M.R."/>
            <person name="Hittinger C.T."/>
            <person name="Goker M."/>
            <person name="Salamov A."/>
            <person name="Wisecaver J."/>
            <person name="Long T.M."/>
            <person name="Aerts A.L."/>
            <person name="Barry K."/>
            <person name="Choi C."/>
            <person name="Clum A."/>
            <person name="Coughlan A.Y."/>
            <person name="Deshpande S."/>
            <person name="Douglass A.P."/>
            <person name="Hanson S.J."/>
            <person name="Klenk H.-P."/>
            <person name="LaButti K."/>
            <person name="Lapidus A."/>
            <person name="Lindquist E."/>
            <person name="Lipzen A."/>
            <person name="Meier-kolthoff J.P."/>
            <person name="Ohm R.A."/>
            <person name="Otillar R.P."/>
            <person name="Pangilinan J."/>
            <person name="Peng Y."/>
            <person name="Rokas A."/>
            <person name="Rosa C.A."/>
            <person name="Scheuner C."/>
            <person name="Sibirny A.A."/>
            <person name="Slot J.C."/>
            <person name="Stielow J.B."/>
            <person name="Sun H."/>
            <person name="Kurtzman C.P."/>
            <person name="Blackwell M."/>
            <person name="Grigoriev I.V."/>
            <person name="Jeffries T.W."/>
        </authorList>
    </citation>
    <scope>NUCLEOTIDE SEQUENCE [LARGE SCALE GENOMIC DNA]</scope>
    <source>
        <strain evidence="14 15">NRRL YB-4993</strain>
    </source>
</reference>
<comment type="catalytic activity">
    <reaction evidence="8">
        <text>Successive hydrolysis of beta-D-glucose units from the non-reducing ends of (1-&gt;3)-beta-D-glucans, releasing alpha-glucose.</text>
        <dbReference type="EC" id="3.2.1.58"/>
    </reaction>
</comment>
<dbReference type="GO" id="GO:0009251">
    <property type="term" value="P:glucan catabolic process"/>
    <property type="evidence" value="ECO:0007669"/>
    <property type="project" value="TreeGrafter"/>
</dbReference>
<dbReference type="Gene3D" id="3.20.20.80">
    <property type="entry name" value="Glycosidases"/>
    <property type="match status" value="1"/>
</dbReference>
<keyword evidence="3" id="KW-0964">Secreted</keyword>
<dbReference type="SUPFAM" id="SSF51445">
    <property type="entry name" value="(Trans)glycosidases"/>
    <property type="match status" value="1"/>
</dbReference>
<organism evidence="14 15">
    <name type="scientific">Metschnikowia bicuspidata var. bicuspidata NRRL YB-4993</name>
    <dbReference type="NCBI Taxonomy" id="869754"/>
    <lineage>
        <taxon>Eukaryota</taxon>
        <taxon>Fungi</taxon>
        <taxon>Dikarya</taxon>
        <taxon>Ascomycota</taxon>
        <taxon>Saccharomycotina</taxon>
        <taxon>Pichiomycetes</taxon>
        <taxon>Metschnikowiaceae</taxon>
        <taxon>Metschnikowia</taxon>
    </lineage>
</organism>
<accession>A0A1A0H9B4</accession>